<gene>
    <name evidence="2" type="ORF">CEPIT_LOCUS28192</name>
    <name evidence="1" type="ORF">CEPIT_LOCUS6536</name>
</gene>
<dbReference type="AlphaFoldDB" id="A0AAV0CPY1"/>
<evidence type="ECO:0000313" key="2">
    <source>
        <dbReference type="EMBL" id="CAH9127277.1"/>
    </source>
</evidence>
<comment type="caution">
    <text evidence="1">The sequence shown here is derived from an EMBL/GenBank/DDBJ whole genome shotgun (WGS) entry which is preliminary data.</text>
</comment>
<dbReference type="PANTHER" id="PTHR45125:SF3">
    <property type="entry name" value="NO-APICAL-MERISTEM-ASSOCIATED CARBOXY-TERMINAL DOMAIN PROTEIN"/>
    <property type="match status" value="1"/>
</dbReference>
<organism evidence="1 3">
    <name type="scientific">Cuscuta epithymum</name>
    <dbReference type="NCBI Taxonomy" id="186058"/>
    <lineage>
        <taxon>Eukaryota</taxon>
        <taxon>Viridiplantae</taxon>
        <taxon>Streptophyta</taxon>
        <taxon>Embryophyta</taxon>
        <taxon>Tracheophyta</taxon>
        <taxon>Spermatophyta</taxon>
        <taxon>Magnoliopsida</taxon>
        <taxon>eudicotyledons</taxon>
        <taxon>Gunneridae</taxon>
        <taxon>Pentapetalae</taxon>
        <taxon>asterids</taxon>
        <taxon>lamiids</taxon>
        <taxon>Solanales</taxon>
        <taxon>Convolvulaceae</taxon>
        <taxon>Cuscuteae</taxon>
        <taxon>Cuscuta</taxon>
        <taxon>Cuscuta subgen. Cuscuta</taxon>
    </lineage>
</organism>
<proteinExistence type="predicted"/>
<dbReference type="EMBL" id="CAMAPF010000946">
    <property type="protein sequence ID" value="CAH9127277.1"/>
    <property type="molecule type" value="Genomic_DNA"/>
</dbReference>
<sequence length="100" mass="11539">MDTISTQARKLNGCVKQLENLNPSGASEKDILDRAKVLFMQDPKYSKGFKFDHVWNMIKNFEKFKDNVPTARHAAPTKDKLITTLPNQTLIHHLQFPHHL</sequence>
<dbReference type="PANTHER" id="PTHR45125">
    <property type="entry name" value="F21J9.4-RELATED"/>
    <property type="match status" value="1"/>
</dbReference>
<evidence type="ECO:0008006" key="4">
    <source>
        <dbReference type="Google" id="ProtNLM"/>
    </source>
</evidence>
<feature type="non-terminal residue" evidence="1">
    <location>
        <position position="100"/>
    </location>
</feature>
<reference evidence="1" key="1">
    <citation type="submission" date="2022-07" db="EMBL/GenBank/DDBJ databases">
        <authorList>
            <person name="Macas J."/>
            <person name="Novak P."/>
            <person name="Neumann P."/>
        </authorList>
    </citation>
    <scope>NUCLEOTIDE SEQUENCE</scope>
</reference>
<dbReference type="EMBL" id="CAMAPF010000032">
    <property type="protein sequence ID" value="CAH9078407.1"/>
    <property type="molecule type" value="Genomic_DNA"/>
</dbReference>
<evidence type="ECO:0000313" key="3">
    <source>
        <dbReference type="Proteomes" id="UP001152523"/>
    </source>
</evidence>
<dbReference type="Proteomes" id="UP001152523">
    <property type="component" value="Unassembled WGS sequence"/>
</dbReference>
<protein>
    <recommendedName>
        <fullName evidence="4">No apical meristem-associated C-terminal domain-containing protein</fullName>
    </recommendedName>
</protein>
<keyword evidence="3" id="KW-1185">Reference proteome</keyword>
<evidence type="ECO:0000313" key="1">
    <source>
        <dbReference type="EMBL" id="CAH9078407.1"/>
    </source>
</evidence>
<name>A0AAV0CPY1_9ASTE</name>
<accession>A0AAV0CPY1</accession>